<dbReference type="GO" id="GO:0045947">
    <property type="term" value="P:negative regulation of translational initiation"/>
    <property type="evidence" value="ECO:0007669"/>
    <property type="project" value="UniProtKB-UniRule"/>
</dbReference>
<gene>
    <name evidence="5" type="primary">csrA</name>
    <name evidence="6" type="ORF">THTE_3720</name>
</gene>
<keyword evidence="1 5" id="KW-0963">Cytoplasm</keyword>
<dbReference type="EMBL" id="CP018477">
    <property type="protein sequence ID" value="ASV76321.1"/>
    <property type="molecule type" value="Genomic_DNA"/>
</dbReference>
<keyword evidence="2 5" id="KW-0678">Repressor</keyword>
<dbReference type="InterPro" id="IPR036107">
    <property type="entry name" value="CsrA_sf"/>
</dbReference>
<dbReference type="GO" id="GO:1902208">
    <property type="term" value="P:regulation of bacterial-type flagellum assembly"/>
    <property type="evidence" value="ECO:0007669"/>
    <property type="project" value="UniProtKB-UniRule"/>
</dbReference>
<dbReference type="SUPFAM" id="SSF117130">
    <property type="entry name" value="CsrA-like"/>
    <property type="match status" value="1"/>
</dbReference>
<accession>A0A286RK38</accession>
<dbReference type="GO" id="GO:0005829">
    <property type="term" value="C:cytosol"/>
    <property type="evidence" value="ECO:0007669"/>
    <property type="project" value="TreeGrafter"/>
</dbReference>
<evidence type="ECO:0000256" key="5">
    <source>
        <dbReference type="HAMAP-Rule" id="MF_00167"/>
    </source>
</evidence>
<comment type="function">
    <text evidence="5">A translational regulator that binds mRNA to regulate translation initiation and/or mRNA stability. Usually binds in the 5'-UTR at or near the Shine-Dalgarno sequence preventing ribosome-binding, thus repressing translation. Its main target seems to be the major flagellin gene, while its function is anatagonized by FliW.</text>
</comment>
<evidence type="ECO:0000256" key="2">
    <source>
        <dbReference type="ARBA" id="ARBA00022491"/>
    </source>
</evidence>
<dbReference type="GO" id="GO:0006109">
    <property type="term" value="P:regulation of carbohydrate metabolic process"/>
    <property type="evidence" value="ECO:0007669"/>
    <property type="project" value="InterPro"/>
</dbReference>
<dbReference type="AlphaFoldDB" id="A0A286RK38"/>
<dbReference type="GO" id="GO:0048027">
    <property type="term" value="F:mRNA 5'-UTR binding"/>
    <property type="evidence" value="ECO:0007669"/>
    <property type="project" value="UniProtKB-UniRule"/>
</dbReference>
<proteinExistence type="inferred from homology"/>
<dbReference type="GO" id="GO:0006402">
    <property type="term" value="P:mRNA catabolic process"/>
    <property type="evidence" value="ECO:0007669"/>
    <property type="project" value="InterPro"/>
</dbReference>
<evidence type="ECO:0000256" key="3">
    <source>
        <dbReference type="ARBA" id="ARBA00022845"/>
    </source>
</evidence>
<dbReference type="OrthoDB" id="289081at2"/>
<dbReference type="RefSeq" id="WP_095416137.1">
    <property type="nucleotide sequence ID" value="NZ_CP018477.1"/>
</dbReference>
<dbReference type="NCBIfam" id="NF002469">
    <property type="entry name" value="PRK01712.1"/>
    <property type="match status" value="1"/>
</dbReference>
<sequence>MLVLSRKCNEQIVIGDDIIITVVAIKGGTVRLGIEAPPHVSVHREEVLRAIRQAMENRNPMGENSQAPTSDGG</sequence>
<keyword evidence="3 5" id="KW-0810">Translation regulation</keyword>
<name>A0A286RK38_9BACT</name>
<protein>
    <recommendedName>
        <fullName evidence="5">Translational regulator CsrA</fullName>
    </recommendedName>
</protein>
<dbReference type="PANTHER" id="PTHR34984:SF1">
    <property type="entry name" value="CARBON STORAGE REGULATOR"/>
    <property type="match status" value="1"/>
</dbReference>
<comment type="subcellular location">
    <subcellularLocation>
        <location evidence="5">Cytoplasm</location>
    </subcellularLocation>
</comment>
<comment type="similarity">
    <text evidence="5">Belongs to the CsrA/RsmA family.</text>
</comment>
<comment type="subunit">
    <text evidence="5">Homodimer; the beta-strands of each monomer intercalate to form a hydrophobic core, while the alpha-helices form wings that extend away from the core.</text>
</comment>
<evidence type="ECO:0000313" key="6">
    <source>
        <dbReference type="EMBL" id="ASV76321.1"/>
    </source>
</evidence>
<dbReference type="NCBIfam" id="TIGR00202">
    <property type="entry name" value="csrA"/>
    <property type="match status" value="1"/>
</dbReference>
<dbReference type="HAMAP" id="MF_00167">
    <property type="entry name" value="CsrA"/>
    <property type="match status" value="1"/>
</dbReference>
<evidence type="ECO:0000256" key="1">
    <source>
        <dbReference type="ARBA" id="ARBA00022490"/>
    </source>
</evidence>
<dbReference type="InterPro" id="IPR003751">
    <property type="entry name" value="CsrA"/>
</dbReference>
<dbReference type="FunFam" id="2.60.40.4380:FF:000002">
    <property type="entry name" value="Translational regulator CsrA"/>
    <property type="match status" value="1"/>
</dbReference>
<keyword evidence="4 5" id="KW-0694">RNA-binding</keyword>
<evidence type="ECO:0000256" key="4">
    <source>
        <dbReference type="ARBA" id="ARBA00022884"/>
    </source>
</evidence>
<dbReference type="Proteomes" id="UP000215086">
    <property type="component" value="Chromosome"/>
</dbReference>
<organism evidence="6 7">
    <name type="scientific">Thermogutta terrifontis</name>
    <dbReference type="NCBI Taxonomy" id="1331910"/>
    <lineage>
        <taxon>Bacteria</taxon>
        <taxon>Pseudomonadati</taxon>
        <taxon>Planctomycetota</taxon>
        <taxon>Planctomycetia</taxon>
        <taxon>Pirellulales</taxon>
        <taxon>Thermoguttaceae</taxon>
        <taxon>Thermogutta</taxon>
    </lineage>
</organism>
<evidence type="ECO:0000313" key="7">
    <source>
        <dbReference type="Proteomes" id="UP000215086"/>
    </source>
</evidence>
<dbReference type="Gene3D" id="2.60.40.4380">
    <property type="entry name" value="Translational regulator CsrA"/>
    <property type="match status" value="1"/>
</dbReference>
<keyword evidence="5" id="KW-1005">Bacterial flagellum biogenesis</keyword>
<dbReference type="GO" id="GO:0044781">
    <property type="term" value="P:bacterial-type flagellum organization"/>
    <property type="evidence" value="ECO:0007669"/>
    <property type="project" value="UniProtKB-KW"/>
</dbReference>
<keyword evidence="7" id="KW-1185">Reference proteome</keyword>
<dbReference type="KEGG" id="ttf:THTE_3720"/>
<dbReference type="PANTHER" id="PTHR34984">
    <property type="entry name" value="CARBON STORAGE REGULATOR"/>
    <property type="match status" value="1"/>
</dbReference>
<reference evidence="6 7" key="1">
    <citation type="journal article" name="Front. Microbiol.">
        <title>Sugar Metabolism of the First Thermophilic Planctomycete Thermogutta terrifontis: Comparative Genomic and Transcriptomic Approaches.</title>
        <authorList>
            <person name="Elcheninov A.G."/>
            <person name="Menzel P."/>
            <person name="Gudbergsdottir S.R."/>
            <person name="Slesarev A.I."/>
            <person name="Kadnikov V.V."/>
            <person name="Krogh A."/>
            <person name="Bonch-Osmolovskaya E.A."/>
            <person name="Peng X."/>
            <person name="Kublanov I.V."/>
        </authorList>
    </citation>
    <scope>NUCLEOTIDE SEQUENCE [LARGE SCALE GENOMIC DNA]</scope>
    <source>
        <strain evidence="6 7">R1</strain>
    </source>
</reference>
<dbReference type="Pfam" id="PF02599">
    <property type="entry name" value="CsrA"/>
    <property type="match status" value="1"/>
</dbReference>